<sequence>HGLLLQTVLDRPEAGLHRRQGHPRPEHQYAGEDLEARHVLLQRQAVLPAHHHHAQQVRPALSRWKGPVFLTIDDKSWLSDEFGKFSHGHSEMPFKNRKFWLH</sequence>
<proteinExistence type="predicted"/>
<feature type="non-terminal residue" evidence="1">
    <location>
        <position position="102"/>
    </location>
</feature>
<protein>
    <submittedName>
        <fullName evidence="1">Uncharacterized protein</fullName>
    </submittedName>
</protein>
<gene>
    <name evidence="1" type="ORF">g.45682</name>
</gene>
<reference evidence="1" key="1">
    <citation type="submission" date="2015-12" db="EMBL/GenBank/DDBJ databases">
        <title>De novo transcriptome assembly of four potential Pierce s Disease insect vectors from Arizona vineyards.</title>
        <authorList>
            <person name="Tassone E.E."/>
        </authorList>
    </citation>
    <scope>NUCLEOTIDE SEQUENCE</scope>
</reference>
<feature type="non-terminal residue" evidence="1">
    <location>
        <position position="1"/>
    </location>
</feature>
<organism evidence="1">
    <name type="scientific">Clastoptera arizonana</name>
    <name type="common">Arizona spittle bug</name>
    <dbReference type="NCBI Taxonomy" id="38151"/>
    <lineage>
        <taxon>Eukaryota</taxon>
        <taxon>Metazoa</taxon>
        <taxon>Ecdysozoa</taxon>
        <taxon>Arthropoda</taxon>
        <taxon>Hexapoda</taxon>
        <taxon>Insecta</taxon>
        <taxon>Pterygota</taxon>
        <taxon>Neoptera</taxon>
        <taxon>Paraneoptera</taxon>
        <taxon>Hemiptera</taxon>
        <taxon>Auchenorrhyncha</taxon>
        <taxon>Cercopoidea</taxon>
        <taxon>Clastopteridae</taxon>
        <taxon>Clastoptera</taxon>
    </lineage>
</organism>
<name>A0A1B6CTW6_9HEMI</name>
<dbReference type="EMBL" id="GEDC01020625">
    <property type="protein sequence ID" value="JAS16673.1"/>
    <property type="molecule type" value="Transcribed_RNA"/>
</dbReference>
<accession>A0A1B6CTW6</accession>
<evidence type="ECO:0000313" key="1">
    <source>
        <dbReference type="EMBL" id="JAS16673.1"/>
    </source>
</evidence>
<dbReference type="AlphaFoldDB" id="A0A1B6CTW6"/>